<keyword evidence="6" id="KW-1185">Reference proteome</keyword>
<evidence type="ECO:0000256" key="2">
    <source>
        <dbReference type="PROSITE-ProRule" id="PRU00176"/>
    </source>
</evidence>
<dbReference type="Proteomes" id="UP000070544">
    <property type="component" value="Unassembled WGS sequence"/>
</dbReference>
<dbReference type="SUPFAM" id="SSF54928">
    <property type="entry name" value="RNA-binding domain, RBD"/>
    <property type="match status" value="1"/>
</dbReference>
<dbReference type="EMBL" id="KQ965789">
    <property type="protein sequence ID" value="KXS12261.1"/>
    <property type="molecule type" value="Genomic_DNA"/>
</dbReference>
<feature type="domain" description="RRM" evidence="4">
    <location>
        <begin position="159"/>
        <end position="236"/>
    </location>
</feature>
<feature type="compositionally biased region" description="Polar residues" evidence="3">
    <location>
        <begin position="20"/>
        <end position="32"/>
    </location>
</feature>
<dbReference type="GO" id="GO:0005737">
    <property type="term" value="C:cytoplasm"/>
    <property type="evidence" value="ECO:0007669"/>
    <property type="project" value="TreeGrafter"/>
</dbReference>
<evidence type="ECO:0000313" key="5">
    <source>
        <dbReference type="EMBL" id="KXS12261.1"/>
    </source>
</evidence>
<keyword evidence="1 2" id="KW-0694">RNA-binding</keyword>
<dbReference type="PANTHER" id="PTHR23003">
    <property type="entry name" value="RNA RECOGNITION MOTIF RRM DOMAIN CONTAINING PROTEIN"/>
    <property type="match status" value="1"/>
</dbReference>
<dbReference type="GO" id="GO:1990904">
    <property type="term" value="C:ribonucleoprotein complex"/>
    <property type="evidence" value="ECO:0007669"/>
    <property type="project" value="TreeGrafter"/>
</dbReference>
<dbReference type="Gene3D" id="3.30.70.330">
    <property type="match status" value="2"/>
</dbReference>
<dbReference type="AlphaFoldDB" id="A0A139A679"/>
<evidence type="ECO:0000259" key="4">
    <source>
        <dbReference type="PROSITE" id="PS50102"/>
    </source>
</evidence>
<dbReference type="SMART" id="SM00360">
    <property type="entry name" value="RRM"/>
    <property type="match status" value="2"/>
</dbReference>
<gene>
    <name evidence="5" type="ORF">M427DRAFT_398006</name>
</gene>
<dbReference type="InterPro" id="IPR012677">
    <property type="entry name" value="Nucleotide-bd_a/b_plait_sf"/>
</dbReference>
<feature type="domain" description="RRM" evidence="4">
    <location>
        <begin position="68"/>
        <end position="148"/>
    </location>
</feature>
<proteinExistence type="predicted"/>
<dbReference type="GO" id="GO:0005634">
    <property type="term" value="C:nucleus"/>
    <property type="evidence" value="ECO:0007669"/>
    <property type="project" value="TreeGrafter"/>
</dbReference>
<dbReference type="Pfam" id="PF00076">
    <property type="entry name" value="RRM_1"/>
    <property type="match status" value="2"/>
</dbReference>
<dbReference type="PANTHER" id="PTHR23003:SF64">
    <property type="entry name" value="RRM DOMAIN-CONTAINING PROTEIN"/>
    <property type="match status" value="1"/>
</dbReference>
<feature type="region of interest" description="Disordered" evidence="3">
    <location>
        <begin position="1"/>
        <end position="35"/>
    </location>
</feature>
<dbReference type="InterPro" id="IPR050374">
    <property type="entry name" value="RRT5_SRSF_SR"/>
</dbReference>
<dbReference type="OrthoDB" id="1049195at2759"/>
<dbReference type="OMA" id="KMNETEW"/>
<accession>A0A139A679</accession>
<feature type="region of interest" description="Disordered" evidence="3">
    <location>
        <begin position="244"/>
        <end position="264"/>
    </location>
</feature>
<protein>
    <submittedName>
        <fullName evidence="5">RNA-binding domain-containing protein</fullName>
    </submittedName>
</protein>
<organism evidence="5 6">
    <name type="scientific">Gonapodya prolifera (strain JEL478)</name>
    <name type="common">Monoblepharis prolifera</name>
    <dbReference type="NCBI Taxonomy" id="1344416"/>
    <lineage>
        <taxon>Eukaryota</taxon>
        <taxon>Fungi</taxon>
        <taxon>Fungi incertae sedis</taxon>
        <taxon>Chytridiomycota</taxon>
        <taxon>Chytridiomycota incertae sedis</taxon>
        <taxon>Monoblepharidomycetes</taxon>
        <taxon>Monoblepharidales</taxon>
        <taxon>Gonapodyaceae</taxon>
        <taxon>Gonapodya</taxon>
    </lineage>
</organism>
<evidence type="ECO:0000256" key="3">
    <source>
        <dbReference type="SAM" id="MobiDB-lite"/>
    </source>
</evidence>
<dbReference type="STRING" id="1344416.A0A139A679"/>
<dbReference type="InterPro" id="IPR035979">
    <property type="entry name" value="RBD_domain_sf"/>
</dbReference>
<dbReference type="GO" id="GO:0003729">
    <property type="term" value="F:mRNA binding"/>
    <property type="evidence" value="ECO:0007669"/>
    <property type="project" value="TreeGrafter"/>
</dbReference>
<evidence type="ECO:0000256" key="1">
    <source>
        <dbReference type="ARBA" id="ARBA00022884"/>
    </source>
</evidence>
<dbReference type="PROSITE" id="PS50102">
    <property type="entry name" value="RRM"/>
    <property type="match status" value="2"/>
</dbReference>
<name>A0A139A679_GONPJ</name>
<reference evidence="5 6" key="1">
    <citation type="journal article" date="2015" name="Genome Biol. Evol.">
        <title>Phylogenomic analyses indicate that early fungi evolved digesting cell walls of algal ancestors of land plants.</title>
        <authorList>
            <person name="Chang Y."/>
            <person name="Wang S."/>
            <person name="Sekimoto S."/>
            <person name="Aerts A.L."/>
            <person name="Choi C."/>
            <person name="Clum A."/>
            <person name="LaButti K.M."/>
            <person name="Lindquist E.A."/>
            <person name="Yee Ngan C."/>
            <person name="Ohm R.A."/>
            <person name="Salamov A.A."/>
            <person name="Grigoriev I.V."/>
            <person name="Spatafora J.W."/>
            <person name="Berbee M.L."/>
        </authorList>
    </citation>
    <scope>NUCLEOTIDE SEQUENCE [LARGE SCALE GENOMIC DNA]</scope>
    <source>
        <strain evidence="5 6">JEL478</strain>
    </source>
</reference>
<feature type="compositionally biased region" description="Polar residues" evidence="3">
    <location>
        <begin position="244"/>
        <end position="262"/>
    </location>
</feature>
<sequence>MAYPSPPRFQLMTPPRESPPSGTATPGESSTPEAYGLGIQAGQYAHYLESPGQTSRLTPLNPDDVTSRQLWVRNLPYSFSWQDLKDLMRTACTKGSVLRSDVSLDTEGRSKGYGSVVFETLEDAKAAAMRFHGFDLNGRKIIIQPVRAGRAEQLTAEGRQLFVTNMPFNLRWQDLKQLFRMAGNVQRADVLLSGEGLSKGIGVVVFETKEEADRAILMFDGFSLEGRRLRVRPDKLGHLAFISNHQTAPTKTPTSRSPNSPMRHSAQAMVPAEIFQPMMTGPQGSNGSIYGSPARPGGPVGPGAGGWSPDWRHMQFPPHQPLIPRGAPIDGETDSQGGSTFFIGGEYHGSNLNPLNIQRAFPGGQFRGGPPDIDSLSVDFRALSMTPTGDSPVEHNLSRPESSTSTLITSIPNLHMLPTPGPSRVPSFSYSYEPLPIPHSPVPPGSPVPPSPMTPYIYLSPSQMGQYPVVPMVAAMPGQSPVEGSAWAAYPTAFGQPYQTAYSSQ</sequence>
<dbReference type="InterPro" id="IPR000504">
    <property type="entry name" value="RRM_dom"/>
</dbReference>
<evidence type="ECO:0000313" key="6">
    <source>
        <dbReference type="Proteomes" id="UP000070544"/>
    </source>
</evidence>